<sequence>MITIEEKSVEHIEFLQIAKTVKINEPLPAIIFIHGFTSAKEHNLHYSYYLAEKGFRVLLPDCLYHGSRSEKLDERTLSFQFWKIVTKTIDEISLLKEYLQEQGLVENGRYGLAGTSMGGIITLGAMRRYAWIRAAVSLMGSPVYEQLARLQIQYIEKKHGSLPITKEQLEEQIEHIRQYDLSQQPDKLAERPLLFWHGKQDNVVPYAPTYKFYESILPHYEKNEDKLQFISGELEGHKVTREGVLKATEWFDKYL</sequence>
<proteinExistence type="predicted"/>
<evidence type="ECO:0000313" key="4">
    <source>
        <dbReference type="Proteomes" id="UP001646157"/>
    </source>
</evidence>
<dbReference type="Gene3D" id="3.40.50.1820">
    <property type="entry name" value="alpha/beta hydrolase"/>
    <property type="match status" value="1"/>
</dbReference>
<gene>
    <name evidence="3" type="ORF">JOC86_003053</name>
</gene>
<keyword evidence="1" id="KW-0378">Hydrolase</keyword>
<comment type="caution">
    <text evidence="3">The sequence shown here is derived from an EMBL/GenBank/DDBJ whole genome shotgun (WGS) entry which is preliminary data.</text>
</comment>
<name>A0ABS2NF60_9BACI</name>
<evidence type="ECO:0000313" key="3">
    <source>
        <dbReference type="EMBL" id="MBM7586501.1"/>
    </source>
</evidence>
<evidence type="ECO:0000259" key="2">
    <source>
        <dbReference type="Pfam" id="PF00326"/>
    </source>
</evidence>
<dbReference type="RefSeq" id="WP_205173719.1">
    <property type="nucleotide sequence ID" value="NZ_JAFBDZ010000003.1"/>
</dbReference>
<dbReference type="NCBIfam" id="NF007857">
    <property type="entry name" value="PRK10566.1"/>
    <property type="match status" value="1"/>
</dbReference>
<keyword evidence="4" id="KW-1185">Reference proteome</keyword>
<dbReference type="SUPFAM" id="SSF53474">
    <property type="entry name" value="alpha/beta-Hydrolases"/>
    <property type="match status" value="1"/>
</dbReference>
<evidence type="ECO:0000256" key="1">
    <source>
        <dbReference type="ARBA" id="ARBA00022801"/>
    </source>
</evidence>
<dbReference type="PANTHER" id="PTHR22946">
    <property type="entry name" value="DIENELACTONE HYDROLASE DOMAIN-CONTAINING PROTEIN-RELATED"/>
    <property type="match status" value="1"/>
</dbReference>
<organism evidence="3 4">
    <name type="scientific">Rossellomorea pakistanensis</name>
    <dbReference type="NCBI Taxonomy" id="992288"/>
    <lineage>
        <taxon>Bacteria</taxon>
        <taxon>Bacillati</taxon>
        <taxon>Bacillota</taxon>
        <taxon>Bacilli</taxon>
        <taxon>Bacillales</taxon>
        <taxon>Bacillaceae</taxon>
        <taxon>Rossellomorea</taxon>
    </lineage>
</organism>
<protein>
    <submittedName>
        <fullName evidence="3">Fermentation-respiration switch protein FrsA (DUF1100 family)</fullName>
    </submittedName>
</protein>
<dbReference type="PANTHER" id="PTHR22946:SF9">
    <property type="entry name" value="POLYKETIDE TRANSFERASE AF380"/>
    <property type="match status" value="1"/>
</dbReference>
<dbReference type="InterPro" id="IPR050261">
    <property type="entry name" value="FrsA_esterase"/>
</dbReference>
<dbReference type="Pfam" id="PF00326">
    <property type="entry name" value="Peptidase_S9"/>
    <property type="match status" value="1"/>
</dbReference>
<dbReference type="InterPro" id="IPR001375">
    <property type="entry name" value="Peptidase_S9_cat"/>
</dbReference>
<dbReference type="Proteomes" id="UP001646157">
    <property type="component" value="Unassembled WGS sequence"/>
</dbReference>
<reference evidence="3 4" key="1">
    <citation type="submission" date="2021-01" db="EMBL/GenBank/DDBJ databases">
        <title>Genomic Encyclopedia of Type Strains, Phase IV (KMG-IV): sequencing the most valuable type-strain genomes for metagenomic binning, comparative biology and taxonomic classification.</title>
        <authorList>
            <person name="Goeker M."/>
        </authorList>
    </citation>
    <scope>NUCLEOTIDE SEQUENCE [LARGE SCALE GENOMIC DNA]</scope>
    <source>
        <strain evidence="3 4">DSM 24834</strain>
    </source>
</reference>
<dbReference type="EMBL" id="JAFBDZ010000003">
    <property type="protein sequence ID" value="MBM7586501.1"/>
    <property type="molecule type" value="Genomic_DNA"/>
</dbReference>
<feature type="domain" description="Peptidase S9 prolyl oligopeptidase catalytic" evidence="2">
    <location>
        <begin position="47"/>
        <end position="254"/>
    </location>
</feature>
<accession>A0ABS2NF60</accession>
<dbReference type="InterPro" id="IPR029058">
    <property type="entry name" value="AB_hydrolase_fold"/>
</dbReference>